<dbReference type="GO" id="GO:0019557">
    <property type="term" value="P:L-histidine catabolic process to glutamate and formate"/>
    <property type="evidence" value="ECO:0007669"/>
    <property type="project" value="UniProtKB-UniPathway"/>
</dbReference>
<dbReference type="RefSeq" id="WP_143290257.1">
    <property type="nucleotide sequence ID" value="NZ_FQVG01000030.1"/>
</dbReference>
<dbReference type="Pfam" id="PF01979">
    <property type="entry name" value="Amidohydro_1"/>
    <property type="match status" value="1"/>
</dbReference>
<dbReference type="PANTHER" id="PTHR42752">
    <property type="entry name" value="IMIDAZOLONEPROPIONASE"/>
    <property type="match status" value="1"/>
</dbReference>
<evidence type="ECO:0000313" key="9">
    <source>
        <dbReference type="EMBL" id="SHF03524.1"/>
    </source>
</evidence>
<feature type="binding site" evidence="7">
    <location>
        <position position="79"/>
    </location>
    <ligand>
        <name>Zn(2+)</name>
        <dbReference type="ChEBI" id="CHEBI:29105"/>
    </ligand>
</feature>
<feature type="binding site" evidence="7">
    <location>
        <position position="77"/>
    </location>
    <ligand>
        <name>Fe(3+)</name>
        <dbReference type="ChEBI" id="CHEBI:29034"/>
    </ligand>
</feature>
<dbReference type="AlphaFoldDB" id="A0A1M4YCK4"/>
<feature type="binding site" evidence="7">
    <location>
        <position position="86"/>
    </location>
    <ligand>
        <name>4-imidazolone-5-propanoate</name>
        <dbReference type="ChEBI" id="CHEBI:77893"/>
    </ligand>
</feature>
<organism evidence="9 10">
    <name type="scientific">Caloramator proteoclasticus DSM 10124</name>
    <dbReference type="NCBI Taxonomy" id="1121262"/>
    <lineage>
        <taxon>Bacteria</taxon>
        <taxon>Bacillati</taxon>
        <taxon>Bacillota</taxon>
        <taxon>Clostridia</taxon>
        <taxon>Eubacteriales</taxon>
        <taxon>Clostridiaceae</taxon>
        <taxon>Caloramator</taxon>
    </lineage>
</organism>
<dbReference type="SUPFAM" id="SSF51556">
    <property type="entry name" value="Metallo-dependent hydrolases"/>
    <property type="match status" value="1"/>
</dbReference>
<dbReference type="NCBIfam" id="TIGR01224">
    <property type="entry name" value="hutI"/>
    <property type="match status" value="1"/>
</dbReference>
<sequence>MDKILLKNGRIATVKSKGPKFGGEMADLGVIERGYVVIENGIILNVGSGDGADFVDDKTEVIDLEGRLVLPGFVDSHTHLVHYGSRENELKLKLEGASYFDILKQGGGILSTVRATRSASYDELYKKALKSLDLMLLWGTTTVEAKSGYGLNFEDEVKCLRVAKEIEHPIDIVSTYLGAHAVPEEYKENVDGYIDLMIEKVMPYVKKKRLAEYVDAFCEEGFFNLEQTRRVLRAAKELGFQVKLHAEEIEPMGGAKLAAELGAVSAEHLVAVSEEGIDAMKEAGVIPVLLPGTSFYLRLKKYAPAREMIRRGLAVAVASDYNPGTCPTESLQSIMVFASLGMGLTPQEVISAVTINAAYAIGRGSEVGSIEKGKKADIVVMNALNENYIIYHFGINHIDMVIKNGKIVVRDGKLVY</sequence>
<evidence type="ECO:0000259" key="8">
    <source>
        <dbReference type="Pfam" id="PF01979"/>
    </source>
</evidence>
<feature type="binding site" evidence="7">
    <location>
        <position position="245"/>
    </location>
    <ligand>
        <name>Fe(3+)</name>
        <dbReference type="ChEBI" id="CHEBI:29034"/>
    </ligand>
</feature>
<evidence type="ECO:0000256" key="5">
    <source>
        <dbReference type="ARBA" id="ARBA00022833"/>
    </source>
</evidence>
<name>A0A1M4YCK4_9CLOT</name>
<feature type="domain" description="Amidohydrolase-related" evidence="8">
    <location>
        <begin position="68"/>
        <end position="408"/>
    </location>
</feature>
<feature type="binding site" evidence="7">
    <location>
        <position position="245"/>
    </location>
    <ligand>
        <name>Zn(2+)</name>
        <dbReference type="ChEBI" id="CHEBI:29105"/>
    </ligand>
</feature>
<feature type="binding site" evidence="7">
    <location>
        <position position="248"/>
    </location>
    <ligand>
        <name>4-imidazolone-5-propanoate</name>
        <dbReference type="ChEBI" id="CHEBI:77893"/>
    </ligand>
</feature>
<feature type="binding site" evidence="7">
    <location>
        <position position="325"/>
    </location>
    <ligand>
        <name>4-imidazolone-5-propanoate</name>
        <dbReference type="ChEBI" id="CHEBI:77893"/>
    </ligand>
</feature>
<comment type="similarity">
    <text evidence="7">Belongs to the metallo-dependent hydrolases superfamily. HutI family.</text>
</comment>
<dbReference type="GO" id="GO:0005737">
    <property type="term" value="C:cytoplasm"/>
    <property type="evidence" value="ECO:0007669"/>
    <property type="project" value="UniProtKB-SubCell"/>
</dbReference>
<dbReference type="GO" id="GO:0019556">
    <property type="term" value="P:L-histidine catabolic process to glutamate and formamide"/>
    <property type="evidence" value="ECO:0007669"/>
    <property type="project" value="UniProtKB-UniRule"/>
</dbReference>
<dbReference type="FunFam" id="3.20.20.140:FF:000007">
    <property type="entry name" value="Imidazolonepropionase"/>
    <property type="match status" value="1"/>
</dbReference>
<dbReference type="PANTHER" id="PTHR42752:SF1">
    <property type="entry name" value="IMIDAZOLONEPROPIONASE-RELATED"/>
    <property type="match status" value="1"/>
</dbReference>
<dbReference type="GO" id="GO:0008270">
    <property type="term" value="F:zinc ion binding"/>
    <property type="evidence" value="ECO:0007669"/>
    <property type="project" value="UniProtKB-UniRule"/>
</dbReference>
<keyword evidence="6 7" id="KW-0408">Iron</keyword>
<keyword evidence="10" id="KW-1185">Reference proteome</keyword>
<comment type="pathway">
    <text evidence="7">Amino-acid degradation; L-histidine degradation into L-glutamate; N-formimidoyl-L-glutamate from L-histidine: step 3/3.</text>
</comment>
<evidence type="ECO:0000256" key="1">
    <source>
        <dbReference type="ARBA" id="ARBA00012864"/>
    </source>
</evidence>
<feature type="binding site" evidence="7">
    <location>
        <position position="320"/>
    </location>
    <ligand>
        <name>Fe(3+)</name>
        <dbReference type="ChEBI" id="CHEBI:29034"/>
    </ligand>
</feature>
<dbReference type="InterPro" id="IPR006680">
    <property type="entry name" value="Amidohydro-rel"/>
</dbReference>
<dbReference type="GO" id="GO:0005506">
    <property type="term" value="F:iron ion binding"/>
    <property type="evidence" value="ECO:0007669"/>
    <property type="project" value="UniProtKB-UniRule"/>
</dbReference>
<protein>
    <recommendedName>
        <fullName evidence="1 7">Imidazolonepropionase</fullName>
        <ecNumber evidence="1 7">3.5.2.7</ecNumber>
    </recommendedName>
    <alternativeName>
        <fullName evidence="7">Imidazolone-5-propionate hydrolase</fullName>
    </alternativeName>
</protein>
<dbReference type="Gene3D" id="2.30.40.10">
    <property type="entry name" value="Urease, subunit C, domain 1"/>
    <property type="match status" value="1"/>
</dbReference>
<evidence type="ECO:0000256" key="2">
    <source>
        <dbReference type="ARBA" id="ARBA00022723"/>
    </source>
</evidence>
<gene>
    <name evidence="7" type="primary">hutI</name>
    <name evidence="9" type="ORF">SAMN02746091_01628</name>
</gene>
<accession>A0A1M4YCK4</accession>
<comment type="function">
    <text evidence="7">Catalyzes the hydrolytic cleavage of the carbon-nitrogen bond in imidazolone-5-propanoate to yield N-formimidoyl-L-glutamate. It is the third step in the universal histidine degradation pathway.</text>
</comment>
<dbReference type="Gene3D" id="3.20.20.140">
    <property type="entry name" value="Metal-dependent hydrolases"/>
    <property type="match status" value="1"/>
</dbReference>
<dbReference type="GO" id="GO:0050480">
    <property type="term" value="F:imidazolonepropionase activity"/>
    <property type="evidence" value="ECO:0007669"/>
    <property type="project" value="UniProtKB-UniRule"/>
</dbReference>
<keyword evidence="4 7" id="KW-0369">Histidine metabolism</keyword>
<feature type="binding site" evidence="7">
    <location>
        <position position="180"/>
    </location>
    <ligand>
        <name>4-imidazolone-5-propanoate</name>
        <dbReference type="ChEBI" id="CHEBI:77893"/>
    </ligand>
</feature>
<comment type="cofactor">
    <cofactor evidence="7">
        <name>Zn(2+)</name>
        <dbReference type="ChEBI" id="CHEBI:29105"/>
    </cofactor>
    <cofactor evidence="7">
        <name>Fe(3+)</name>
        <dbReference type="ChEBI" id="CHEBI:29034"/>
    </cofactor>
    <text evidence="7">Binds 1 zinc or iron ion per subunit.</text>
</comment>
<feature type="binding site" evidence="7">
    <location>
        <position position="79"/>
    </location>
    <ligand>
        <name>Fe(3+)</name>
        <dbReference type="ChEBI" id="CHEBI:29034"/>
    </ligand>
</feature>
<dbReference type="UniPathway" id="UPA00379">
    <property type="reaction ID" value="UER00551"/>
</dbReference>
<feature type="binding site" evidence="7">
    <location>
        <position position="320"/>
    </location>
    <ligand>
        <name>Zn(2+)</name>
        <dbReference type="ChEBI" id="CHEBI:29105"/>
    </ligand>
</feature>
<evidence type="ECO:0000256" key="4">
    <source>
        <dbReference type="ARBA" id="ARBA00022808"/>
    </source>
</evidence>
<reference evidence="10" key="1">
    <citation type="submission" date="2016-11" db="EMBL/GenBank/DDBJ databases">
        <authorList>
            <person name="Varghese N."/>
            <person name="Submissions S."/>
        </authorList>
    </citation>
    <scope>NUCLEOTIDE SEQUENCE [LARGE SCALE GENOMIC DNA]</scope>
    <source>
        <strain evidence="10">DSM 10124</strain>
    </source>
</reference>
<evidence type="ECO:0000313" key="10">
    <source>
        <dbReference type="Proteomes" id="UP000184423"/>
    </source>
</evidence>
<feature type="binding site" evidence="7">
    <location>
        <position position="324"/>
    </location>
    <ligand>
        <name>N-formimidoyl-L-glutamate</name>
        <dbReference type="ChEBI" id="CHEBI:58928"/>
    </ligand>
</feature>
<evidence type="ECO:0000256" key="7">
    <source>
        <dbReference type="HAMAP-Rule" id="MF_00372"/>
    </source>
</evidence>
<keyword evidence="2 7" id="KW-0479">Metal-binding</keyword>
<evidence type="ECO:0000256" key="3">
    <source>
        <dbReference type="ARBA" id="ARBA00022801"/>
    </source>
</evidence>
<feature type="binding site" evidence="7">
    <location>
        <position position="322"/>
    </location>
    <ligand>
        <name>N-formimidoyl-L-glutamate</name>
        <dbReference type="ChEBI" id="CHEBI:58928"/>
    </ligand>
</feature>
<dbReference type="HAMAP" id="MF_00372">
    <property type="entry name" value="HutI"/>
    <property type="match status" value="1"/>
</dbReference>
<proteinExistence type="inferred from homology"/>
<dbReference type="CDD" id="cd01296">
    <property type="entry name" value="Imidazolone-5PH"/>
    <property type="match status" value="1"/>
</dbReference>
<keyword evidence="5 7" id="KW-0862">Zinc</keyword>
<keyword evidence="7" id="KW-0963">Cytoplasm</keyword>
<comment type="subcellular location">
    <subcellularLocation>
        <location evidence="7">Cytoplasm</location>
    </subcellularLocation>
</comment>
<feature type="binding site" evidence="7">
    <location>
        <position position="77"/>
    </location>
    <ligand>
        <name>Zn(2+)</name>
        <dbReference type="ChEBI" id="CHEBI:29105"/>
    </ligand>
</feature>
<comment type="catalytic activity">
    <reaction evidence="7">
        <text>4-imidazolone-5-propanoate + H2O = N-formimidoyl-L-glutamate</text>
        <dbReference type="Rhea" id="RHEA:23660"/>
        <dbReference type="ChEBI" id="CHEBI:15377"/>
        <dbReference type="ChEBI" id="CHEBI:58928"/>
        <dbReference type="ChEBI" id="CHEBI:77893"/>
        <dbReference type="EC" id="3.5.2.7"/>
    </reaction>
</comment>
<dbReference type="EMBL" id="FQVG01000030">
    <property type="protein sequence ID" value="SHF03524.1"/>
    <property type="molecule type" value="Genomic_DNA"/>
</dbReference>
<evidence type="ECO:0000256" key="6">
    <source>
        <dbReference type="ARBA" id="ARBA00023004"/>
    </source>
</evidence>
<dbReference type="InterPro" id="IPR011059">
    <property type="entry name" value="Metal-dep_hydrolase_composite"/>
</dbReference>
<dbReference type="SUPFAM" id="SSF51338">
    <property type="entry name" value="Composite domain of metallo-dependent hydrolases"/>
    <property type="match status" value="1"/>
</dbReference>
<dbReference type="InterPro" id="IPR032466">
    <property type="entry name" value="Metal_Hydrolase"/>
</dbReference>
<feature type="binding site" evidence="7">
    <location>
        <position position="149"/>
    </location>
    <ligand>
        <name>N-formimidoyl-L-glutamate</name>
        <dbReference type="ChEBI" id="CHEBI:58928"/>
    </ligand>
</feature>
<keyword evidence="3 7" id="KW-0378">Hydrolase</keyword>
<dbReference type="EC" id="3.5.2.7" evidence="1 7"/>
<dbReference type="InterPro" id="IPR005920">
    <property type="entry name" value="HutI"/>
</dbReference>
<dbReference type="Proteomes" id="UP000184423">
    <property type="component" value="Unassembled WGS sequence"/>
</dbReference>
<feature type="binding site" evidence="7">
    <location>
        <position position="149"/>
    </location>
    <ligand>
        <name>4-imidazolone-5-propanoate</name>
        <dbReference type="ChEBI" id="CHEBI:77893"/>
    </ligand>
</feature>